<dbReference type="Proteomes" id="UP000835052">
    <property type="component" value="Unassembled WGS sequence"/>
</dbReference>
<protein>
    <submittedName>
        <fullName evidence="1">Uncharacterized protein</fullName>
    </submittedName>
</protein>
<dbReference type="AlphaFoldDB" id="A0A8S1HUJ5"/>
<evidence type="ECO:0000313" key="1">
    <source>
        <dbReference type="EMBL" id="CAD6200367.1"/>
    </source>
</evidence>
<gene>
    <name evidence="1" type="ORF">CAUJ_LOCUS16262</name>
</gene>
<sequence>MMSPSVLKTCLSHTSQASDLDCSTVQASRSARELIERSASNVKTALSSSLVVASFVEKWASKIKDAAELIKNKNVDALLDSLDESVGVLVMNLLSKDEIPARDSTSFFRILLDVLRATHLLKTIDAETENLKKNINCILKEKVICPKACSAAESEARTLLRMNYHVWDASQSYEGYSPMNKLYPELWA</sequence>
<evidence type="ECO:0000313" key="2">
    <source>
        <dbReference type="Proteomes" id="UP000835052"/>
    </source>
</evidence>
<organism evidence="1 2">
    <name type="scientific">Caenorhabditis auriculariae</name>
    <dbReference type="NCBI Taxonomy" id="2777116"/>
    <lineage>
        <taxon>Eukaryota</taxon>
        <taxon>Metazoa</taxon>
        <taxon>Ecdysozoa</taxon>
        <taxon>Nematoda</taxon>
        <taxon>Chromadorea</taxon>
        <taxon>Rhabditida</taxon>
        <taxon>Rhabditina</taxon>
        <taxon>Rhabditomorpha</taxon>
        <taxon>Rhabditoidea</taxon>
        <taxon>Rhabditidae</taxon>
        <taxon>Peloderinae</taxon>
        <taxon>Caenorhabditis</taxon>
    </lineage>
</organism>
<proteinExistence type="predicted"/>
<name>A0A8S1HUJ5_9PELO</name>
<keyword evidence="2" id="KW-1185">Reference proteome</keyword>
<accession>A0A8S1HUJ5</accession>
<dbReference type="EMBL" id="CAJGYM010000394">
    <property type="protein sequence ID" value="CAD6200367.1"/>
    <property type="molecule type" value="Genomic_DNA"/>
</dbReference>
<reference evidence="1" key="1">
    <citation type="submission" date="2020-10" db="EMBL/GenBank/DDBJ databases">
        <authorList>
            <person name="Kikuchi T."/>
        </authorList>
    </citation>
    <scope>NUCLEOTIDE SEQUENCE</scope>
    <source>
        <strain evidence="1">NKZ352</strain>
    </source>
</reference>
<comment type="caution">
    <text evidence="1">The sequence shown here is derived from an EMBL/GenBank/DDBJ whole genome shotgun (WGS) entry which is preliminary data.</text>
</comment>
<feature type="non-terminal residue" evidence="1">
    <location>
        <position position="1"/>
    </location>
</feature>